<evidence type="ECO:0000313" key="2">
    <source>
        <dbReference type="Proteomes" id="UP000192501"/>
    </source>
</evidence>
<dbReference type="VEuPathDB" id="MicrosporidiaDB:A0H76_2331"/>
<dbReference type="EMBL" id="LTAI01000068">
    <property type="protein sequence ID" value="ORE00070.1"/>
    <property type="molecule type" value="Genomic_DNA"/>
</dbReference>
<name>A0A1X0QJX8_9MICR</name>
<dbReference type="Proteomes" id="UP000192501">
    <property type="component" value="Unassembled WGS sequence"/>
</dbReference>
<dbReference type="AlphaFoldDB" id="A0A1X0QJX8"/>
<dbReference type="VEuPathDB" id="MicrosporidiaDB:HERIO_2056"/>
<sequence>MKNNFYKNCNELDLFKIKTINISLLKHIDRTTILLHKDLIKKLDQVKILFLLDDNIEFYLNLEIVYGIKIYKLSDDSVKEIKSEFNYCHLVGFTKLINKL</sequence>
<protein>
    <submittedName>
        <fullName evidence="1">Uncharacterized protein</fullName>
    </submittedName>
</protein>
<accession>A0A1X0QJX8</accession>
<comment type="caution">
    <text evidence="1">The sequence shown here is derived from an EMBL/GenBank/DDBJ whole genome shotgun (WGS) entry which is preliminary data.</text>
</comment>
<reference evidence="1 2" key="1">
    <citation type="journal article" date="2017" name="Environ. Microbiol.">
        <title>Decay of the glycolytic pathway and adaptation to intranuclear parasitism within Enterocytozoonidae microsporidia.</title>
        <authorList>
            <person name="Wiredu Boakye D."/>
            <person name="Jaroenlak P."/>
            <person name="Prachumwat A."/>
            <person name="Williams T.A."/>
            <person name="Bateman K.S."/>
            <person name="Itsathitphaisarn O."/>
            <person name="Sritunyalucksana K."/>
            <person name="Paszkiewicz K.H."/>
            <person name="Moore K.A."/>
            <person name="Stentiford G.D."/>
            <person name="Williams B.A."/>
        </authorList>
    </citation>
    <scope>NUCLEOTIDE SEQUENCE [LARGE SCALE GENOMIC DNA]</scope>
    <source>
        <strain evidence="2">canceri</strain>
    </source>
</reference>
<proteinExistence type="predicted"/>
<gene>
    <name evidence="1" type="ORF">A0H76_2331</name>
</gene>
<evidence type="ECO:0000313" key="1">
    <source>
        <dbReference type="EMBL" id="ORE00070.1"/>
    </source>
</evidence>
<organism evidence="1 2">
    <name type="scientific">Hepatospora eriocheir</name>
    <dbReference type="NCBI Taxonomy" id="1081669"/>
    <lineage>
        <taxon>Eukaryota</taxon>
        <taxon>Fungi</taxon>
        <taxon>Fungi incertae sedis</taxon>
        <taxon>Microsporidia</taxon>
        <taxon>Hepatosporidae</taxon>
        <taxon>Hepatospora</taxon>
    </lineage>
</organism>